<accession>A0ABU6WPB4</accession>
<organism evidence="2 3">
    <name type="scientific">Stylosanthes scabra</name>
    <dbReference type="NCBI Taxonomy" id="79078"/>
    <lineage>
        <taxon>Eukaryota</taxon>
        <taxon>Viridiplantae</taxon>
        <taxon>Streptophyta</taxon>
        <taxon>Embryophyta</taxon>
        <taxon>Tracheophyta</taxon>
        <taxon>Spermatophyta</taxon>
        <taxon>Magnoliopsida</taxon>
        <taxon>eudicotyledons</taxon>
        <taxon>Gunneridae</taxon>
        <taxon>Pentapetalae</taxon>
        <taxon>rosids</taxon>
        <taxon>fabids</taxon>
        <taxon>Fabales</taxon>
        <taxon>Fabaceae</taxon>
        <taxon>Papilionoideae</taxon>
        <taxon>50 kb inversion clade</taxon>
        <taxon>dalbergioids sensu lato</taxon>
        <taxon>Dalbergieae</taxon>
        <taxon>Pterocarpus clade</taxon>
        <taxon>Stylosanthes</taxon>
    </lineage>
</organism>
<evidence type="ECO:0000313" key="2">
    <source>
        <dbReference type="EMBL" id="MED6187711.1"/>
    </source>
</evidence>
<dbReference type="Proteomes" id="UP001341840">
    <property type="component" value="Unassembled WGS sequence"/>
</dbReference>
<proteinExistence type="predicted"/>
<feature type="compositionally biased region" description="Basic and acidic residues" evidence="1">
    <location>
        <begin position="72"/>
        <end position="99"/>
    </location>
</feature>
<evidence type="ECO:0000256" key="1">
    <source>
        <dbReference type="SAM" id="MobiDB-lite"/>
    </source>
</evidence>
<dbReference type="EMBL" id="JASCZI010182352">
    <property type="protein sequence ID" value="MED6187711.1"/>
    <property type="molecule type" value="Genomic_DNA"/>
</dbReference>
<evidence type="ECO:0000313" key="3">
    <source>
        <dbReference type="Proteomes" id="UP001341840"/>
    </source>
</evidence>
<keyword evidence="3" id="KW-1185">Reference proteome</keyword>
<sequence length="121" mass="13579">MQGENIRAEEIIADNMVTIAQGLASKGNLAHPSTIYKLCKDAGVPLREFTRTPRIPALSYIMAKRMETIRKNKERKLEEQERRILEHSTRAPTPRRGDSRLGVQSSSPGVDHPRLGMDTNA</sequence>
<feature type="region of interest" description="Disordered" evidence="1">
    <location>
        <begin position="72"/>
        <end position="121"/>
    </location>
</feature>
<gene>
    <name evidence="2" type="ORF">PIB30_079058</name>
</gene>
<comment type="caution">
    <text evidence="2">The sequence shown here is derived from an EMBL/GenBank/DDBJ whole genome shotgun (WGS) entry which is preliminary data.</text>
</comment>
<reference evidence="2 3" key="1">
    <citation type="journal article" date="2023" name="Plants (Basel)">
        <title>Bridging the Gap: Combining Genomics and Transcriptomics Approaches to Understand Stylosanthes scabra, an Orphan Legume from the Brazilian Caatinga.</title>
        <authorList>
            <person name="Ferreira-Neto J.R.C."/>
            <person name="da Silva M.D."/>
            <person name="Binneck E."/>
            <person name="de Melo N.F."/>
            <person name="da Silva R.H."/>
            <person name="de Melo A.L.T.M."/>
            <person name="Pandolfi V."/>
            <person name="Bustamante F.O."/>
            <person name="Brasileiro-Vidal A.C."/>
            <person name="Benko-Iseppon A.M."/>
        </authorList>
    </citation>
    <scope>NUCLEOTIDE SEQUENCE [LARGE SCALE GENOMIC DNA]</scope>
    <source>
        <tissue evidence="2">Leaves</tissue>
    </source>
</reference>
<protein>
    <submittedName>
        <fullName evidence="2">Uncharacterized protein</fullName>
    </submittedName>
</protein>
<name>A0ABU6WPB4_9FABA</name>